<proteinExistence type="predicted"/>
<accession>A0ABM8GH92</accession>
<dbReference type="RefSeq" id="WP_286277599.1">
    <property type="nucleotide sequence ID" value="NZ_AP027731.1"/>
</dbReference>
<gene>
    <name evidence="1" type="ORF">GCM10025866_36510</name>
</gene>
<reference evidence="2" key="1">
    <citation type="journal article" date="2019" name="Int. J. Syst. Evol. Microbiol.">
        <title>The Global Catalogue of Microorganisms (GCM) 10K type strain sequencing project: providing services to taxonomists for standard genome sequencing and annotation.</title>
        <authorList>
            <consortium name="The Broad Institute Genomics Platform"/>
            <consortium name="The Broad Institute Genome Sequencing Center for Infectious Disease"/>
            <person name="Wu L."/>
            <person name="Ma J."/>
        </authorList>
    </citation>
    <scope>NUCLEOTIDE SEQUENCE [LARGE SCALE GENOMIC DNA]</scope>
    <source>
        <strain evidence="2">NBRC 108725</strain>
    </source>
</reference>
<sequence>MSTQAYVLRPDSLRADERQVTLVVGLPWYRALPWAGVADVRVTLDGRPVEVVSVDGRDLGALQDDPGYWGIQRRAEVVLDASALRGASVAVGVHVDLLIPGPTKPDGSPMDFAFETERRLTAA</sequence>
<organism evidence="1 2">
    <name type="scientific">Naasia aerilata</name>
    <dbReference type="NCBI Taxonomy" id="1162966"/>
    <lineage>
        <taxon>Bacteria</taxon>
        <taxon>Bacillati</taxon>
        <taxon>Actinomycetota</taxon>
        <taxon>Actinomycetes</taxon>
        <taxon>Micrococcales</taxon>
        <taxon>Microbacteriaceae</taxon>
        <taxon>Naasia</taxon>
    </lineage>
</organism>
<protein>
    <submittedName>
        <fullName evidence="1">Uncharacterized protein</fullName>
    </submittedName>
</protein>
<keyword evidence="2" id="KW-1185">Reference proteome</keyword>
<dbReference type="Proteomes" id="UP001321498">
    <property type="component" value="Chromosome"/>
</dbReference>
<name>A0ABM8GH92_9MICO</name>
<evidence type="ECO:0000313" key="2">
    <source>
        <dbReference type="Proteomes" id="UP001321498"/>
    </source>
</evidence>
<dbReference type="EMBL" id="AP027731">
    <property type="protein sequence ID" value="BDZ47742.1"/>
    <property type="molecule type" value="Genomic_DNA"/>
</dbReference>
<evidence type="ECO:0000313" key="1">
    <source>
        <dbReference type="EMBL" id="BDZ47742.1"/>
    </source>
</evidence>